<evidence type="ECO:0000256" key="1">
    <source>
        <dbReference type="ARBA" id="ARBA00001936"/>
    </source>
</evidence>
<dbReference type="InterPro" id="IPR012310">
    <property type="entry name" value="DNA_ligase_ATP-dep_cent"/>
</dbReference>
<dbReference type="GO" id="GO:0003910">
    <property type="term" value="F:DNA ligase (ATP) activity"/>
    <property type="evidence" value="ECO:0007669"/>
    <property type="project" value="UniProtKB-EC"/>
</dbReference>
<evidence type="ECO:0000256" key="19">
    <source>
        <dbReference type="ARBA" id="ARBA00029943"/>
    </source>
</evidence>
<keyword evidence="13" id="KW-0239">DNA-directed DNA polymerase</keyword>
<evidence type="ECO:0000256" key="3">
    <source>
        <dbReference type="ARBA" id="ARBA00022598"/>
    </source>
</evidence>
<dbReference type="EC" id="6.5.1.1" evidence="2"/>
<evidence type="ECO:0000256" key="10">
    <source>
        <dbReference type="ARBA" id="ARBA00022801"/>
    </source>
</evidence>
<comment type="catalytic activity">
    <reaction evidence="20">
        <text>ATP + (deoxyribonucleotide)n-3'-hydroxyl + 5'-phospho-(deoxyribonucleotide)m = (deoxyribonucleotide)n+m + AMP + diphosphate.</text>
        <dbReference type="EC" id="6.5.1.1"/>
    </reaction>
</comment>
<reference evidence="24 25" key="1">
    <citation type="submission" date="2023-01" db="EMBL/GenBank/DDBJ databases">
        <title>Bacillus changyiensis sp. nov., isolated from a coastal deposit.</title>
        <authorList>
            <person name="Xiao G."/>
            <person name="Lai Q."/>
            <person name="Hu Z."/>
            <person name="Shao Z."/>
        </authorList>
    </citation>
    <scope>NUCLEOTIDE SEQUENCE [LARGE SCALE GENOMIC DNA]</scope>
    <source>
        <strain evidence="24 25">CLL-7-23</strain>
    </source>
</reference>
<keyword evidence="10" id="KW-0378">Hydrolase</keyword>
<dbReference type="SUPFAM" id="SSF56091">
    <property type="entry name" value="DNA ligase/mRNA capping enzyme, catalytic domain"/>
    <property type="match status" value="1"/>
</dbReference>
<dbReference type="PROSITE" id="PS00333">
    <property type="entry name" value="DNA_LIGASE_A2"/>
    <property type="match status" value="1"/>
</dbReference>
<evidence type="ECO:0000256" key="6">
    <source>
        <dbReference type="ARBA" id="ARBA00022722"/>
    </source>
</evidence>
<proteinExistence type="inferred from homology"/>
<keyword evidence="15" id="KW-0233">DNA recombination</keyword>
<keyword evidence="11" id="KW-0269">Exonuclease</keyword>
<evidence type="ECO:0000313" key="24">
    <source>
        <dbReference type="EMBL" id="MDA7026199.1"/>
    </source>
</evidence>
<dbReference type="Gene3D" id="3.30.1490.70">
    <property type="match status" value="1"/>
</dbReference>
<evidence type="ECO:0000256" key="21">
    <source>
        <dbReference type="ARBA" id="ARBA00049981"/>
    </source>
</evidence>
<keyword evidence="5" id="KW-0548">Nucleotidyltransferase</keyword>
<dbReference type="PANTHER" id="PTHR42705">
    <property type="entry name" value="BIFUNCTIONAL NON-HOMOLOGOUS END JOINING PROTEIN LIGD"/>
    <property type="match status" value="1"/>
</dbReference>
<name>A0ABT4X1N1_9BACI</name>
<keyword evidence="14" id="KW-0238">DNA-binding</keyword>
<evidence type="ECO:0000256" key="9">
    <source>
        <dbReference type="ARBA" id="ARBA00022763"/>
    </source>
</evidence>
<dbReference type="InterPro" id="IPR016059">
    <property type="entry name" value="DNA_ligase_ATP-dep_CS"/>
</dbReference>
<evidence type="ECO:0000256" key="7">
    <source>
        <dbReference type="ARBA" id="ARBA00022723"/>
    </source>
</evidence>
<evidence type="ECO:0000256" key="20">
    <source>
        <dbReference type="ARBA" id="ARBA00034003"/>
    </source>
</evidence>
<evidence type="ECO:0000256" key="8">
    <source>
        <dbReference type="ARBA" id="ARBA00022741"/>
    </source>
</evidence>
<sequence length="612" mass="70329">MALTMQPVLSSSPPLGENWRYEVKYDGYRGLLTVSQTEVSLLSRNGLSLNSAFPEITQYITKKLPELEKYLPLTIDGEIVSLTNRYRSNFEYVQKRGLLKKKDLILEAASHQPCHYLAFDLLTCRGKDITSLSYEERKKMLYDFSVDLKAPLAPDPFSNERIQYIPKTSDFRSLWEHIKKFDGEGVVAKKKDSFWIENKKTAEWVKLKNHKRAAVFMTGYNHANGYITIAIVDRGKIKEIGSVSHGLSDQERNAVLAIVKQHGTEVKTGDYVIAPSICMMVHYLTVHFGKLREVSFVKFEFDMSWKDCTYLQLLLHSKNINPALQFTNLDKPIFPKTEKSKADYIGYLIEIGETLLPFLKNRALTVIRYPHGACKESFFQKNKPDYAPDFITSVKDQEHEHILCHDYSVLLWLANQLALEFHIPFQTVDTEHPTEIVFDLDPPSQSEFSLAVRAAEELRRLFEQLGLQSFPKLSGNKGIQIYIPLSKNTFTYDETRIFTSFAARYCVSLFPDLFTTERLIKNRQGKLYIDYVQHAPGKTIICPYSPRGNELGTVAAPLFWSEINSNLSPADFTMDAVIKRVNETGCPFKQFFRQPQDKQIRAILDHLKDSDF</sequence>
<keyword evidence="16" id="KW-0234">DNA repair</keyword>
<evidence type="ECO:0000256" key="11">
    <source>
        <dbReference type="ARBA" id="ARBA00022839"/>
    </source>
</evidence>
<keyword evidence="9" id="KW-0227">DNA damage</keyword>
<evidence type="ECO:0000256" key="15">
    <source>
        <dbReference type="ARBA" id="ARBA00023172"/>
    </source>
</evidence>
<dbReference type="PANTHER" id="PTHR42705:SF2">
    <property type="entry name" value="BIFUNCTIONAL NON-HOMOLOGOUS END JOINING PROTEIN LIGD"/>
    <property type="match status" value="1"/>
</dbReference>
<protein>
    <recommendedName>
        <fullName evidence="2">DNA ligase (ATP)</fullName>
        <ecNumber evidence="2">6.5.1.1</ecNumber>
    </recommendedName>
    <alternativeName>
        <fullName evidence="19">NHEJ DNA polymerase</fullName>
    </alternativeName>
</protein>
<keyword evidence="8" id="KW-0547">Nucleotide-binding</keyword>
<evidence type="ECO:0000313" key="25">
    <source>
        <dbReference type="Proteomes" id="UP001211894"/>
    </source>
</evidence>
<dbReference type="Gene3D" id="3.90.920.10">
    <property type="entry name" value="DNA primase, PRIM domain"/>
    <property type="match status" value="1"/>
</dbReference>
<comment type="similarity">
    <text evidence="21">In the C-terminal section; belongs to the ATP-dependent DNA ligase family.</text>
</comment>
<dbReference type="PROSITE" id="PS50160">
    <property type="entry name" value="DNA_LIGASE_A3"/>
    <property type="match status" value="1"/>
</dbReference>
<keyword evidence="18" id="KW-0511">Multifunctional enzyme</keyword>
<evidence type="ECO:0000256" key="16">
    <source>
        <dbReference type="ARBA" id="ARBA00023204"/>
    </source>
</evidence>
<accession>A0ABT4X1N1</accession>
<dbReference type="CDD" id="cd07906">
    <property type="entry name" value="Adenylation_DNA_ligase_LigD_LigC"/>
    <property type="match status" value="1"/>
</dbReference>
<dbReference type="RefSeq" id="WP_271340035.1">
    <property type="nucleotide sequence ID" value="NZ_JAQKAB010000003.1"/>
</dbReference>
<evidence type="ECO:0000256" key="14">
    <source>
        <dbReference type="ARBA" id="ARBA00023125"/>
    </source>
</evidence>
<comment type="similarity">
    <text evidence="22">In the N-terminal section; belongs to the LigD polymerase family.</text>
</comment>
<evidence type="ECO:0000256" key="17">
    <source>
        <dbReference type="ARBA" id="ARBA00023211"/>
    </source>
</evidence>
<dbReference type="NCBIfam" id="TIGR02779">
    <property type="entry name" value="NHEJ_ligase_lig"/>
    <property type="match status" value="1"/>
</dbReference>
<keyword evidence="4" id="KW-0808">Transferase</keyword>
<comment type="cofactor">
    <cofactor evidence="1">
        <name>Mn(2+)</name>
        <dbReference type="ChEBI" id="CHEBI:29035"/>
    </cofactor>
</comment>
<keyword evidence="25" id="KW-1185">Reference proteome</keyword>
<evidence type="ECO:0000256" key="22">
    <source>
        <dbReference type="ARBA" id="ARBA00049990"/>
    </source>
</evidence>
<dbReference type="InterPro" id="IPR014143">
    <property type="entry name" value="NHEJ_ligase_prk"/>
</dbReference>
<dbReference type="InterPro" id="IPR014146">
    <property type="entry name" value="LigD_ligase_dom"/>
</dbReference>
<dbReference type="NCBIfam" id="TIGR02776">
    <property type="entry name" value="NHEJ_ligase_prk"/>
    <property type="match status" value="1"/>
</dbReference>
<evidence type="ECO:0000259" key="23">
    <source>
        <dbReference type="PROSITE" id="PS50160"/>
    </source>
</evidence>
<comment type="caution">
    <text evidence="24">The sequence shown here is derived from an EMBL/GenBank/DDBJ whole genome shotgun (WGS) entry which is preliminary data.</text>
</comment>
<keyword evidence="7" id="KW-0479">Metal-binding</keyword>
<evidence type="ECO:0000256" key="13">
    <source>
        <dbReference type="ARBA" id="ARBA00022932"/>
    </source>
</evidence>
<evidence type="ECO:0000256" key="12">
    <source>
        <dbReference type="ARBA" id="ARBA00022840"/>
    </source>
</evidence>
<dbReference type="EMBL" id="JAQKAB010000003">
    <property type="protein sequence ID" value="MDA7026199.1"/>
    <property type="molecule type" value="Genomic_DNA"/>
</dbReference>
<evidence type="ECO:0000256" key="4">
    <source>
        <dbReference type="ARBA" id="ARBA00022679"/>
    </source>
</evidence>
<keyword evidence="3 24" id="KW-0436">Ligase</keyword>
<dbReference type="Proteomes" id="UP001211894">
    <property type="component" value="Unassembled WGS sequence"/>
</dbReference>
<dbReference type="CDD" id="cd04866">
    <property type="entry name" value="LigD_Pol_like_3"/>
    <property type="match status" value="1"/>
</dbReference>
<keyword evidence="6" id="KW-0540">Nuclease</keyword>
<dbReference type="Pfam" id="PF01068">
    <property type="entry name" value="DNA_ligase_A_M"/>
    <property type="match status" value="1"/>
</dbReference>
<dbReference type="InterPro" id="IPR014145">
    <property type="entry name" value="LigD_pol_dom"/>
</dbReference>
<evidence type="ECO:0000256" key="5">
    <source>
        <dbReference type="ARBA" id="ARBA00022695"/>
    </source>
</evidence>
<evidence type="ECO:0000256" key="18">
    <source>
        <dbReference type="ARBA" id="ARBA00023268"/>
    </source>
</evidence>
<evidence type="ECO:0000256" key="2">
    <source>
        <dbReference type="ARBA" id="ARBA00012727"/>
    </source>
</evidence>
<dbReference type="InterPro" id="IPR033652">
    <property type="entry name" value="LigD_Pol-like_3"/>
</dbReference>
<dbReference type="NCBIfam" id="TIGR02778">
    <property type="entry name" value="ligD_pol"/>
    <property type="match status" value="1"/>
</dbReference>
<dbReference type="Gene3D" id="3.30.470.30">
    <property type="entry name" value="DNA ligase/mRNA capping enzyme"/>
    <property type="match status" value="1"/>
</dbReference>
<dbReference type="NCBIfam" id="NF007211">
    <property type="entry name" value="PRK09633.1"/>
    <property type="match status" value="1"/>
</dbReference>
<feature type="domain" description="ATP-dependent DNA ligase family profile" evidence="23">
    <location>
        <begin position="116"/>
        <end position="236"/>
    </location>
</feature>
<dbReference type="InterPro" id="IPR052171">
    <property type="entry name" value="NHEJ_LigD"/>
</dbReference>
<organism evidence="24 25">
    <name type="scientific">Bacillus changyiensis</name>
    <dbReference type="NCBI Taxonomy" id="3004103"/>
    <lineage>
        <taxon>Bacteria</taxon>
        <taxon>Bacillati</taxon>
        <taxon>Bacillota</taxon>
        <taxon>Bacilli</taxon>
        <taxon>Bacillales</taxon>
        <taxon>Bacillaceae</taxon>
        <taxon>Bacillus</taxon>
    </lineage>
</organism>
<keyword evidence="17" id="KW-0464">Manganese</keyword>
<keyword evidence="12" id="KW-0067">ATP-binding</keyword>
<gene>
    <name evidence="24" type="ORF">PJ311_06170</name>
</gene>
<dbReference type="Pfam" id="PF21686">
    <property type="entry name" value="LigD_Prim-Pol"/>
    <property type="match status" value="1"/>
</dbReference>